<dbReference type="GO" id="GO:0016829">
    <property type="term" value="F:lyase activity"/>
    <property type="evidence" value="ECO:0007669"/>
    <property type="project" value="UniProtKB-KW"/>
</dbReference>
<proteinExistence type="predicted"/>
<keyword evidence="4" id="KW-1185">Reference proteome</keyword>
<dbReference type="Gene3D" id="2.60.120.200">
    <property type="match status" value="1"/>
</dbReference>
<name>A0A1G9N9C0_9PSED</name>
<evidence type="ECO:0000313" key="4">
    <source>
        <dbReference type="Proteomes" id="UP000198706"/>
    </source>
</evidence>
<feature type="chain" id="PRO_5011626953" evidence="1">
    <location>
        <begin position="22"/>
        <end position="243"/>
    </location>
</feature>
<feature type="domain" description="Alginate lyase 2" evidence="2">
    <location>
        <begin position="28"/>
        <end position="242"/>
    </location>
</feature>
<gene>
    <name evidence="3" type="ORF">SAMN05216186_1322</name>
</gene>
<dbReference type="Pfam" id="PF08787">
    <property type="entry name" value="Alginate_lyase2"/>
    <property type="match status" value="1"/>
</dbReference>
<dbReference type="EMBL" id="FNFD01000032">
    <property type="protein sequence ID" value="SDL83096.1"/>
    <property type="molecule type" value="Genomic_DNA"/>
</dbReference>
<dbReference type="AlphaFoldDB" id="A0A1G9N9C0"/>
<dbReference type="SUPFAM" id="SSF49899">
    <property type="entry name" value="Concanavalin A-like lectins/glucanases"/>
    <property type="match status" value="1"/>
</dbReference>
<organism evidence="3 4">
    <name type="scientific">Pseudomonas indica</name>
    <dbReference type="NCBI Taxonomy" id="137658"/>
    <lineage>
        <taxon>Bacteria</taxon>
        <taxon>Pseudomonadati</taxon>
        <taxon>Pseudomonadota</taxon>
        <taxon>Gammaproteobacteria</taxon>
        <taxon>Pseudomonadales</taxon>
        <taxon>Pseudomonadaceae</taxon>
        <taxon>Pseudomonas</taxon>
    </lineage>
</organism>
<accession>A0A1G9N9C0</accession>
<dbReference type="InterPro" id="IPR014895">
    <property type="entry name" value="Alginate_lyase_2"/>
</dbReference>
<feature type="signal peptide" evidence="1">
    <location>
        <begin position="1"/>
        <end position="21"/>
    </location>
</feature>
<evidence type="ECO:0000259" key="2">
    <source>
        <dbReference type="Pfam" id="PF08787"/>
    </source>
</evidence>
<keyword evidence="3" id="KW-0456">Lyase</keyword>
<evidence type="ECO:0000313" key="3">
    <source>
        <dbReference type="EMBL" id="SDL83096.1"/>
    </source>
</evidence>
<dbReference type="Proteomes" id="UP000198706">
    <property type="component" value="Unassembled WGS sequence"/>
</dbReference>
<sequence>MKPFKPMLPLCLFWLPAALWAAPYNPAMWNLTVPVKNAEGFAATIDTPSLPGYSSEYFSANDERIQFWAPVTGATTDSSGFPRSELREAYKDGRLRNWNYRDAVNTLEARVSVEQIPSSGRIAIGQIHVFQRSTPLLIVYYNKGDIEARVRPVFGKTPNEPVLLVSKVPLGKRFSYKAVLDRKGKLTVSASYGDKSSSLNLPIDSSWASQSLYFKAGSYVQDNSGASSEGGRVSFYSLKASHL</sequence>
<dbReference type="OrthoDB" id="5523885at2"/>
<evidence type="ECO:0000256" key="1">
    <source>
        <dbReference type="SAM" id="SignalP"/>
    </source>
</evidence>
<protein>
    <submittedName>
        <fullName evidence="3">Alginate lyase</fullName>
    </submittedName>
</protein>
<dbReference type="RefSeq" id="WP_084339809.1">
    <property type="nucleotide sequence ID" value="NZ_CBKZNZ010000174.1"/>
</dbReference>
<reference evidence="3 4" key="1">
    <citation type="submission" date="2016-10" db="EMBL/GenBank/DDBJ databases">
        <authorList>
            <person name="de Groot N.N."/>
        </authorList>
    </citation>
    <scope>NUCLEOTIDE SEQUENCE [LARGE SCALE GENOMIC DNA]</scope>
    <source>
        <strain evidence="3 4">JCM 21544</strain>
    </source>
</reference>
<dbReference type="InterPro" id="IPR013320">
    <property type="entry name" value="ConA-like_dom_sf"/>
</dbReference>
<keyword evidence="1" id="KW-0732">Signal</keyword>
<dbReference type="STRING" id="137658.SAMN05216186_1322"/>